<evidence type="ECO:0000256" key="9">
    <source>
        <dbReference type="ARBA" id="ARBA00023180"/>
    </source>
</evidence>
<dbReference type="InterPro" id="IPR015683">
    <property type="entry name" value="Ionotropic_Glu_rcpt"/>
</dbReference>
<evidence type="ECO:0000256" key="12">
    <source>
        <dbReference type="PIRSR" id="PIRSR601508-1"/>
    </source>
</evidence>
<keyword evidence="8" id="KW-0675">Receptor</keyword>
<dbReference type="Pfam" id="PF00060">
    <property type="entry name" value="Lig_chan"/>
    <property type="match status" value="1"/>
</dbReference>
<keyword evidence="7 15" id="KW-0472">Membrane</keyword>
<evidence type="ECO:0000313" key="19">
    <source>
        <dbReference type="Proteomes" id="UP000682733"/>
    </source>
</evidence>
<evidence type="ECO:0000256" key="3">
    <source>
        <dbReference type="ARBA" id="ARBA00022475"/>
    </source>
</evidence>
<evidence type="ECO:0000256" key="8">
    <source>
        <dbReference type="ARBA" id="ARBA00023170"/>
    </source>
</evidence>
<dbReference type="InterPro" id="IPR001508">
    <property type="entry name" value="Iono_Glu_rcpt_met"/>
</dbReference>
<evidence type="ECO:0000256" key="2">
    <source>
        <dbReference type="ARBA" id="ARBA00022448"/>
    </source>
</evidence>
<dbReference type="EMBL" id="CAJNOK010020073">
    <property type="protein sequence ID" value="CAF1310487.1"/>
    <property type="molecule type" value="Genomic_DNA"/>
</dbReference>
<keyword evidence="6" id="KW-0406">Ion transport</keyword>
<comment type="subcellular location">
    <subcellularLocation>
        <location evidence="1">Cell membrane</location>
        <topology evidence="1">Multi-pass membrane protein</topology>
    </subcellularLocation>
</comment>
<feature type="site" description="Crucial to convey clamshell closure to channel opening" evidence="13">
    <location>
        <position position="539"/>
    </location>
</feature>
<evidence type="ECO:0000256" key="14">
    <source>
        <dbReference type="SAM" id="Coils"/>
    </source>
</evidence>
<evidence type="ECO:0000313" key="18">
    <source>
        <dbReference type="EMBL" id="CAF4118297.1"/>
    </source>
</evidence>
<organism evidence="18 19">
    <name type="scientific">Didymodactylos carnosus</name>
    <dbReference type="NCBI Taxonomy" id="1234261"/>
    <lineage>
        <taxon>Eukaryota</taxon>
        <taxon>Metazoa</taxon>
        <taxon>Spiralia</taxon>
        <taxon>Gnathifera</taxon>
        <taxon>Rotifera</taxon>
        <taxon>Eurotatoria</taxon>
        <taxon>Bdelloidea</taxon>
        <taxon>Philodinida</taxon>
        <taxon>Philodinidae</taxon>
        <taxon>Didymodactylos</taxon>
    </lineage>
</organism>
<evidence type="ECO:0000256" key="6">
    <source>
        <dbReference type="ARBA" id="ARBA00023065"/>
    </source>
</evidence>
<feature type="transmembrane region" description="Helical" evidence="15">
    <location>
        <begin position="684"/>
        <end position="707"/>
    </location>
</feature>
<evidence type="ECO:0000256" key="11">
    <source>
        <dbReference type="ARBA" id="ARBA00023303"/>
    </source>
</evidence>
<feature type="binding site" evidence="12">
    <location>
        <position position="390"/>
    </location>
    <ligand>
        <name>L-glutamate</name>
        <dbReference type="ChEBI" id="CHEBI:29985"/>
    </ligand>
</feature>
<keyword evidence="5 15" id="KW-1133">Transmembrane helix</keyword>
<name>A0A8S2QSH6_9BILA</name>
<keyword evidence="2" id="KW-0813">Transport</keyword>
<dbReference type="PRINTS" id="PR00177">
    <property type="entry name" value="NMDARECEPTOR"/>
</dbReference>
<dbReference type="GO" id="GO:0015276">
    <property type="term" value="F:ligand-gated monoatomic ion channel activity"/>
    <property type="evidence" value="ECO:0007669"/>
    <property type="project" value="InterPro"/>
</dbReference>
<feature type="site" description="Interaction with the cone snail toxin Con-ikot-ikot" evidence="13">
    <location>
        <position position="567"/>
    </location>
</feature>
<dbReference type="SUPFAM" id="SSF53850">
    <property type="entry name" value="Periplasmic binding protein-like II"/>
    <property type="match status" value="1"/>
</dbReference>
<evidence type="ECO:0000256" key="1">
    <source>
        <dbReference type="ARBA" id="ARBA00004651"/>
    </source>
</evidence>
<accession>A0A8S2QSH6</accession>
<dbReference type="Gene3D" id="3.40.190.10">
    <property type="entry name" value="Periplasmic binding protein-like II"/>
    <property type="match status" value="1"/>
</dbReference>
<keyword evidence="9" id="KW-0325">Glycoprotein</keyword>
<keyword evidence="4 15" id="KW-0812">Transmembrane</keyword>
<evidence type="ECO:0000256" key="7">
    <source>
        <dbReference type="ARBA" id="ARBA00023136"/>
    </source>
</evidence>
<feature type="transmembrane region" description="Helical" evidence="15">
    <location>
        <begin position="503"/>
        <end position="521"/>
    </location>
</feature>
<feature type="transmembrane region" description="Helical" evidence="15">
    <location>
        <begin position="432"/>
        <end position="451"/>
    </location>
</feature>
<feature type="binding site" evidence="12">
    <location>
        <position position="561"/>
    </location>
    <ligand>
        <name>L-glutamate</name>
        <dbReference type="ChEBI" id="CHEBI:29985"/>
    </ligand>
</feature>
<keyword evidence="11" id="KW-0407">Ion channel</keyword>
<protein>
    <recommendedName>
        <fullName evidence="16">Ionotropic glutamate receptor C-terminal domain-containing protein</fullName>
    </recommendedName>
</protein>
<keyword evidence="14" id="KW-0175">Coiled coil</keyword>
<feature type="binding site" evidence="12">
    <location>
        <position position="602"/>
    </location>
    <ligand>
        <name>L-glutamate</name>
        <dbReference type="ChEBI" id="CHEBI:29985"/>
    </ligand>
</feature>
<keyword evidence="3" id="KW-1003">Cell membrane</keyword>
<feature type="non-terminal residue" evidence="18">
    <location>
        <position position="1"/>
    </location>
</feature>
<dbReference type="GO" id="GO:0005886">
    <property type="term" value="C:plasma membrane"/>
    <property type="evidence" value="ECO:0007669"/>
    <property type="project" value="UniProtKB-SubCell"/>
</dbReference>
<evidence type="ECO:0000256" key="5">
    <source>
        <dbReference type="ARBA" id="ARBA00022989"/>
    </source>
</evidence>
<feature type="coiled-coil region" evidence="14">
    <location>
        <begin position="870"/>
        <end position="911"/>
    </location>
</feature>
<evidence type="ECO:0000256" key="15">
    <source>
        <dbReference type="SAM" id="Phobius"/>
    </source>
</evidence>
<reference evidence="18" key="1">
    <citation type="submission" date="2021-02" db="EMBL/GenBank/DDBJ databases">
        <authorList>
            <person name="Nowell W R."/>
        </authorList>
    </citation>
    <scope>NUCLEOTIDE SEQUENCE</scope>
</reference>
<evidence type="ECO:0000259" key="16">
    <source>
        <dbReference type="Pfam" id="PF00060"/>
    </source>
</evidence>
<evidence type="ECO:0000256" key="13">
    <source>
        <dbReference type="PIRSR" id="PIRSR601508-2"/>
    </source>
</evidence>
<dbReference type="AlphaFoldDB" id="A0A8S2QSH6"/>
<feature type="transmembrane region" description="Helical" evidence="15">
    <location>
        <begin position="472"/>
        <end position="491"/>
    </location>
</feature>
<evidence type="ECO:0000313" key="17">
    <source>
        <dbReference type="EMBL" id="CAF1310487.1"/>
    </source>
</evidence>
<dbReference type="InterPro" id="IPR001320">
    <property type="entry name" value="Iontro_rcpt_C"/>
</dbReference>
<keyword evidence="10" id="KW-1071">Ligand-gated ion channel</keyword>
<dbReference type="GO" id="GO:0038023">
    <property type="term" value="F:signaling receptor activity"/>
    <property type="evidence" value="ECO:0007669"/>
    <property type="project" value="InterPro"/>
</dbReference>
<dbReference type="PANTHER" id="PTHR18966">
    <property type="entry name" value="IONOTROPIC GLUTAMATE RECEPTOR"/>
    <property type="match status" value="1"/>
</dbReference>
<dbReference type="Proteomes" id="UP000677228">
    <property type="component" value="Unassembled WGS sequence"/>
</dbReference>
<proteinExistence type="predicted"/>
<comment type="caution">
    <text evidence="18">The sequence shown here is derived from an EMBL/GenBank/DDBJ whole genome shotgun (WGS) entry which is preliminary data.</text>
</comment>
<feature type="domain" description="Ionotropic glutamate receptor C-terminal" evidence="16">
    <location>
        <begin position="433"/>
        <end position="698"/>
    </location>
</feature>
<gene>
    <name evidence="17" type="ORF">OVA965_LOCUS28957</name>
    <name evidence="18" type="ORF">TMI583_LOCUS29720</name>
</gene>
<evidence type="ECO:0000256" key="10">
    <source>
        <dbReference type="ARBA" id="ARBA00023286"/>
    </source>
</evidence>
<dbReference type="Proteomes" id="UP000682733">
    <property type="component" value="Unassembled WGS sequence"/>
</dbReference>
<evidence type="ECO:0000256" key="4">
    <source>
        <dbReference type="ARBA" id="ARBA00022692"/>
    </source>
</evidence>
<dbReference type="Gene3D" id="1.10.287.70">
    <property type="match status" value="1"/>
</dbReference>
<sequence>LIYETSLDMNEYRLKYISMAKQHIIYRAQLPKVSLWQELKRSYVRKILYDLSQLDIDLIFCIMSTDREIQFLRLAKEIQSPLLNRTSWWFSTRLGESPIIRHYQPKVFTASEDRRRTLTSFSSSAIKILLNAIIRTYIQLNSSDSYMGTLKCEDMIQTYTQINRTKTFIKLFSEYTTWNCDMRIASGVDPLIFDEQTLAWRIPTIFMVHQEHSCQGMITWTFYINPLDQNAAKVFSCPANSSTKIPHKVTSDLTPYHHPFGFADTNLECKYVRIKTQLPHPTLVAVVEPPYLFISETEISSEFHCIYGVPCYQIDPPIDNTPVDMFYFQSNMTKPPRCCYGISVNLLLRMEDSTIGLKTTRLFVFSDVPGKWLALIESLENRRAHISISPIPYEYYLRRNIDLTYPFYHSSYVILTSRQESPPSLGAFLQPFSWDTWFVIFLILNAAALFETFFEWHSPYGLTPKGRRRQEVFSLASALTLSWSIIFSHTFKTKSPKCWSNRFLGNVWGGFGIVFIAIYTAKLASFMVELGDVHVASDVQGIIDICRTLHNCRVGVVPNTSDEEYLKKYYSNSLYQHIQYIKNYSVGIDSLKNQTITFMLMDHSIARYYTTRDVSKSIQISGDNFGTFGVSLGFSKYDNELKENITDILLSYMDKGIIQRLHDEWYGYENCEFKRLSKNRKLSFVRFFGVFILLGGGVLIGLLTLTLEWITFKYFVPYWRQKQWPGWMFCSQRLYATLNVPDDVFEEAYYDYKCYSFKEVGERLHNYSTRSDSLDLRVVDIPKLLSTTYRLKREIDNLKQTISLTPYDISDEQQESPLSQFVEEIPLLEQSNDIPLRRTSTQSLFNKNHLNKFYLETQGTETTANIDKIAVTVDQRIQVLENELDQLKLKLICVANEKEELRKELNNVLSNHSI</sequence>
<dbReference type="EMBL" id="CAJOBA010041659">
    <property type="protein sequence ID" value="CAF4118297.1"/>
    <property type="molecule type" value="Genomic_DNA"/>
</dbReference>